<dbReference type="NCBIfam" id="NF033516">
    <property type="entry name" value="transpos_IS3"/>
    <property type="match status" value="1"/>
</dbReference>
<dbReference type="InterPro" id="IPR036397">
    <property type="entry name" value="RNaseH_sf"/>
</dbReference>
<dbReference type="InterPro" id="IPR025948">
    <property type="entry name" value="HTH-like_dom"/>
</dbReference>
<evidence type="ECO:0000256" key="1">
    <source>
        <dbReference type="ARBA" id="ARBA00009964"/>
    </source>
</evidence>
<dbReference type="PROSITE" id="PS50994">
    <property type="entry name" value="INTEGRASE"/>
    <property type="match status" value="1"/>
</dbReference>
<dbReference type="InterPro" id="IPR001584">
    <property type="entry name" value="Integrase_cat-core"/>
</dbReference>
<comment type="similarity">
    <text evidence="1">Belongs to the transposase 8 family.</text>
</comment>
<dbReference type="SUPFAM" id="SSF53098">
    <property type="entry name" value="Ribonuclease H-like"/>
    <property type="match status" value="1"/>
</dbReference>
<dbReference type="SUPFAM" id="SSF46689">
    <property type="entry name" value="Homeodomain-like"/>
    <property type="match status" value="1"/>
</dbReference>
<protein>
    <recommendedName>
        <fullName evidence="2">Integrase catalytic domain-containing protein</fullName>
    </recommendedName>
</protein>
<dbReference type="GO" id="GO:0015074">
    <property type="term" value="P:DNA integration"/>
    <property type="evidence" value="ECO:0007669"/>
    <property type="project" value="InterPro"/>
</dbReference>
<dbReference type="GO" id="GO:0003677">
    <property type="term" value="F:DNA binding"/>
    <property type="evidence" value="ECO:0007669"/>
    <property type="project" value="InterPro"/>
</dbReference>
<reference evidence="3" key="1">
    <citation type="submission" date="2015-08" db="EMBL/GenBank/DDBJ databases">
        <title>Pseudomonas aeruginosa strain CCBH4851 chromosome region.</title>
        <authorList>
            <person name="Silveira M.C."/>
            <person name="Carvalho-Assef A.P.D."/>
            <person name="Albano R.M."/>
        </authorList>
    </citation>
    <scope>NUCLEOTIDE SEQUENCE</scope>
    <source>
        <strain evidence="3">CCBH4851</strain>
    </source>
</reference>
<dbReference type="EMBL" id="KT454971">
    <property type="protein sequence ID" value="ALI58930.1"/>
    <property type="molecule type" value="Genomic_DNA"/>
</dbReference>
<dbReference type="PANTHER" id="PTHR46889">
    <property type="entry name" value="TRANSPOSASE INSF FOR INSERTION SEQUENCE IS3B-RELATED"/>
    <property type="match status" value="1"/>
</dbReference>
<name>A0A0P0AHL0_PSEAI</name>
<feature type="domain" description="Integrase catalytic" evidence="2">
    <location>
        <begin position="153"/>
        <end position="316"/>
    </location>
</feature>
<dbReference type="Pfam" id="PF00665">
    <property type="entry name" value="rve"/>
    <property type="match status" value="1"/>
</dbReference>
<dbReference type="InterPro" id="IPR048020">
    <property type="entry name" value="Transpos_IS3"/>
</dbReference>
<dbReference type="InterPro" id="IPR009057">
    <property type="entry name" value="Homeodomain-like_sf"/>
</dbReference>
<proteinExistence type="inferred from homology"/>
<organism evidence="3">
    <name type="scientific">Pseudomonas aeruginosa</name>
    <dbReference type="NCBI Taxonomy" id="287"/>
    <lineage>
        <taxon>Bacteria</taxon>
        <taxon>Pseudomonadati</taxon>
        <taxon>Pseudomonadota</taxon>
        <taxon>Gammaproteobacteria</taxon>
        <taxon>Pseudomonadales</taxon>
        <taxon>Pseudomonadaceae</taxon>
        <taxon>Pseudomonas</taxon>
    </lineage>
</organism>
<dbReference type="GO" id="GO:0004803">
    <property type="term" value="F:transposase activity"/>
    <property type="evidence" value="ECO:0007669"/>
    <property type="project" value="InterPro"/>
</dbReference>
<dbReference type="InterPro" id="IPR050900">
    <property type="entry name" value="Transposase_IS3/IS150/IS904"/>
</dbReference>
<dbReference type="InterPro" id="IPR012337">
    <property type="entry name" value="RNaseH-like_sf"/>
</dbReference>
<sequence>MPKAYPPQFKQQCVDAVLVLGKTREEVAREYEVSASALGRWVAAAQGTQGTGSGSHLRKADPNRNYPLSTPRGFRDQIADDVKEIFAKHNGFAGVRTIATELGTRGITATLYAVRKTMRKLGLVTKYRRAFKRTTITDANARERSDLVRRNFTPPVPTTYLCGDITYLRTGQGWMYLATVIDLSTRMITGWQVADRMTSQLVIDALDMAHRSGYVAGNAIFHSDRGAQYTSAALSRWAENHDVRLSVGEVGVCWDNAVAESFFSTLKLHLLYERKQFVSKLEARISVGEWIEAYYNRRRIHTSTEEIPKKAMDDFLTTPVTTAAQAA</sequence>
<accession>A0A0P0AHL0</accession>
<dbReference type="Pfam" id="PF13276">
    <property type="entry name" value="HTH_21"/>
    <property type="match status" value="1"/>
</dbReference>
<dbReference type="GO" id="GO:0006313">
    <property type="term" value="P:DNA transposition"/>
    <property type="evidence" value="ECO:0007669"/>
    <property type="project" value="InterPro"/>
</dbReference>
<dbReference type="PANTHER" id="PTHR46889:SF4">
    <property type="entry name" value="TRANSPOSASE INSO FOR INSERTION SEQUENCE ELEMENT IS911B-RELATED"/>
    <property type="match status" value="1"/>
</dbReference>
<evidence type="ECO:0000259" key="2">
    <source>
        <dbReference type="PROSITE" id="PS50994"/>
    </source>
</evidence>
<evidence type="ECO:0000313" key="3">
    <source>
        <dbReference type="EMBL" id="ALI58930.1"/>
    </source>
</evidence>
<dbReference type="Gene3D" id="3.30.420.10">
    <property type="entry name" value="Ribonuclease H-like superfamily/Ribonuclease H"/>
    <property type="match status" value="1"/>
</dbReference>
<gene>
    <name evidence="3" type="ORF">CCBH4851_00226</name>
</gene>
<dbReference type="AlphaFoldDB" id="A0A0P0AHL0"/>
<dbReference type="Pfam" id="PF01527">
    <property type="entry name" value="HTH_Tnp_1"/>
    <property type="match status" value="1"/>
</dbReference>
<dbReference type="InterPro" id="IPR002514">
    <property type="entry name" value="Transposase_8"/>
</dbReference>